<dbReference type="Gene3D" id="1.10.1740.10">
    <property type="match status" value="1"/>
</dbReference>
<dbReference type="InterPro" id="IPR036388">
    <property type="entry name" value="WH-like_DNA-bd_sf"/>
</dbReference>
<evidence type="ECO:0000259" key="6">
    <source>
        <dbReference type="Pfam" id="PF08281"/>
    </source>
</evidence>
<dbReference type="InterPro" id="IPR013325">
    <property type="entry name" value="RNA_pol_sigma_r2"/>
</dbReference>
<protein>
    <submittedName>
        <fullName evidence="7">RNA polymerase sigma factor</fullName>
    </submittedName>
</protein>
<proteinExistence type="inferred from homology"/>
<name>A0ABW6KFH9_9BACI</name>
<sequence>MLQFQNGDKEAFNRLYVLLKPSLYAFLFRFTKDEQLSIDLVQDSFIKLHTNSRNYNPSKASVKTYLFQIAYHLMITKVNRRKTWQRIVPFLVPRTTDTPLYEDRITIREAISKLPESQRAVVLLSYYHEMTHSEISEVIGIPVGTVKSRLHHSIKNLRQLLEVDTIGKERAE</sequence>
<evidence type="ECO:0000256" key="3">
    <source>
        <dbReference type="ARBA" id="ARBA00023082"/>
    </source>
</evidence>
<dbReference type="NCBIfam" id="TIGR02937">
    <property type="entry name" value="sigma70-ECF"/>
    <property type="match status" value="1"/>
</dbReference>
<keyword evidence="8" id="KW-1185">Reference proteome</keyword>
<dbReference type="Pfam" id="PF08281">
    <property type="entry name" value="Sigma70_r4_2"/>
    <property type="match status" value="1"/>
</dbReference>
<comment type="caution">
    <text evidence="7">The sequence shown here is derived from an EMBL/GenBank/DDBJ whole genome shotgun (WGS) entry which is preliminary data.</text>
</comment>
<organism evidence="7 8">
    <name type="scientific">Cytobacillus spartinae</name>
    <dbReference type="NCBI Taxonomy" id="3299023"/>
    <lineage>
        <taxon>Bacteria</taxon>
        <taxon>Bacillati</taxon>
        <taxon>Bacillota</taxon>
        <taxon>Bacilli</taxon>
        <taxon>Bacillales</taxon>
        <taxon>Bacillaceae</taxon>
        <taxon>Cytobacillus</taxon>
    </lineage>
</organism>
<dbReference type="Pfam" id="PF04542">
    <property type="entry name" value="Sigma70_r2"/>
    <property type="match status" value="1"/>
</dbReference>
<dbReference type="CDD" id="cd06171">
    <property type="entry name" value="Sigma70_r4"/>
    <property type="match status" value="1"/>
</dbReference>
<dbReference type="EMBL" id="JBIACK010000012">
    <property type="protein sequence ID" value="MFE8703011.1"/>
    <property type="molecule type" value="Genomic_DNA"/>
</dbReference>
<evidence type="ECO:0000256" key="1">
    <source>
        <dbReference type="ARBA" id="ARBA00010641"/>
    </source>
</evidence>
<evidence type="ECO:0000256" key="4">
    <source>
        <dbReference type="ARBA" id="ARBA00023163"/>
    </source>
</evidence>
<dbReference type="InterPro" id="IPR013324">
    <property type="entry name" value="RNA_pol_sigma_r3/r4-like"/>
</dbReference>
<evidence type="ECO:0000313" key="8">
    <source>
        <dbReference type="Proteomes" id="UP001601059"/>
    </source>
</evidence>
<keyword evidence="4" id="KW-0804">Transcription</keyword>
<reference evidence="7 8" key="1">
    <citation type="submission" date="2024-08" db="EMBL/GenBank/DDBJ databases">
        <title>Two novel Cytobacillus novel species.</title>
        <authorList>
            <person name="Liu G."/>
        </authorList>
    </citation>
    <scope>NUCLEOTIDE SEQUENCE [LARGE SCALE GENOMIC DNA]</scope>
    <source>
        <strain evidence="7 8">FJAT-54145</strain>
    </source>
</reference>
<feature type="domain" description="RNA polymerase sigma factor 70 region 4 type 2" evidence="6">
    <location>
        <begin position="107"/>
        <end position="157"/>
    </location>
</feature>
<evidence type="ECO:0000256" key="2">
    <source>
        <dbReference type="ARBA" id="ARBA00023015"/>
    </source>
</evidence>
<evidence type="ECO:0000259" key="5">
    <source>
        <dbReference type="Pfam" id="PF04542"/>
    </source>
</evidence>
<keyword evidence="2" id="KW-0805">Transcription regulation</keyword>
<feature type="domain" description="RNA polymerase sigma-70 region 2" evidence="5">
    <location>
        <begin position="16"/>
        <end position="82"/>
    </location>
</feature>
<dbReference type="RefSeq" id="WP_389363234.1">
    <property type="nucleotide sequence ID" value="NZ_JBIACK010000012.1"/>
</dbReference>
<dbReference type="PANTHER" id="PTHR43133:SF62">
    <property type="entry name" value="RNA POLYMERASE SIGMA FACTOR SIGZ"/>
    <property type="match status" value="1"/>
</dbReference>
<gene>
    <name evidence="7" type="ORF">ACFYKX_20590</name>
</gene>
<dbReference type="PANTHER" id="PTHR43133">
    <property type="entry name" value="RNA POLYMERASE ECF-TYPE SIGMA FACTO"/>
    <property type="match status" value="1"/>
</dbReference>
<comment type="similarity">
    <text evidence="1">Belongs to the sigma-70 factor family. ECF subfamily.</text>
</comment>
<dbReference type="SUPFAM" id="SSF88659">
    <property type="entry name" value="Sigma3 and sigma4 domains of RNA polymerase sigma factors"/>
    <property type="match status" value="1"/>
</dbReference>
<dbReference type="Proteomes" id="UP001601059">
    <property type="component" value="Unassembled WGS sequence"/>
</dbReference>
<keyword evidence="3" id="KW-0731">Sigma factor</keyword>
<dbReference type="Gene3D" id="1.10.10.10">
    <property type="entry name" value="Winged helix-like DNA-binding domain superfamily/Winged helix DNA-binding domain"/>
    <property type="match status" value="1"/>
</dbReference>
<dbReference type="SUPFAM" id="SSF88946">
    <property type="entry name" value="Sigma2 domain of RNA polymerase sigma factors"/>
    <property type="match status" value="1"/>
</dbReference>
<dbReference type="InterPro" id="IPR013249">
    <property type="entry name" value="RNA_pol_sigma70_r4_t2"/>
</dbReference>
<dbReference type="InterPro" id="IPR014284">
    <property type="entry name" value="RNA_pol_sigma-70_dom"/>
</dbReference>
<dbReference type="InterPro" id="IPR007627">
    <property type="entry name" value="RNA_pol_sigma70_r2"/>
</dbReference>
<accession>A0ABW6KFH9</accession>
<evidence type="ECO:0000313" key="7">
    <source>
        <dbReference type="EMBL" id="MFE8703011.1"/>
    </source>
</evidence>
<dbReference type="InterPro" id="IPR039425">
    <property type="entry name" value="RNA_pol_sigma-70-like"/>
</dbReference>